<comment type="caution">
    <text evidence="1">The sequence shown here is derived from an EMBL/GenBank/DDBJ whole genome shotgun (WGS) entry which is preliminary data.</text>
</comment>
<keyword evidence="2" id="KW-1185">Reference proteome</keyword>
<name>A0AAV5W3Y8_9BILA</name>
<dbReference type="Proteomes" id="UP001432322">
    <property type="component" value="Unassembled WGS sequence"/>
</dbReference>
<dbReference type="EMBL" id="BTSY01000005">
    <property type="protein sequence ID" value="GMT26629.1"/>
    <property type="molecule type" value="Genomic_DNA"/>
</dbReference>
<evidence type="ECO:0000313" key="1">
    <source>
        <dbReference type="EMBL" id="GMT26629.1"/>
    </source>
</evidence>
<accession>A0AAV5W3Y8</accession>
<feature type="non-terminal residue" evidence="1">
    <location>
        <position position="79"/>
    </location>
</feature>
<dbReference type="AlphaFoldDB" id="A0AAV5W3Y8"/>
<protein>
    <submittedName>
        <fullName evidence="1">Uncharacterized protein</fullName>
    </submittedName>
</protein>
<organism evidence="1 2">
    <name type="scientific">Pristionchus fissidentatus</name>
    <dbReference type="NCBI Taxonomy" id="1538716"/>
    <lineage>
        <taxon>Eukaryota</taxon>
        <taxon>Metazoa</taxon>
        <taxon>Ecdysozoa</taxon>
        <taxon>Nematoda</taxon>
        <taxon>Chromadorea</taxon>
        <taxon>Rhabditida</taxon>
        <taxon>Rhabditina</taxon>
        <taxon>Diplogasteromorpha</taxon>
        <taxon>Diplogasteroidea</taxon>
        <taxon>Neodiplogasteridae</taxon>
        <taxon>Pristionchus</taxon>
    </lineage>
</organism>
<gene>
    <name evidence="1" type="ORF">PFISCL1PPCAC_17926</name>
</gene>
<proteinExistence type="predicted"/>
<sequence>FEHATKTSDEVSISRADNITCIMVSSMDMPINHVPINSILFSKIPNTARMRDAIVTSQQQIRTAEHLHNSTHMPHPKSF</sequence>
<evidence type="ECO:0000313" key="2">
    <source>
        <dbReference type="Proteomes" id="UP001432322"/>
    </source>
</evidence>
<feature type="non-terminal residue" evidence="1">
    <location>
        <position position="1"/>
    </location>
</feature>
<reference evidence="1" key="1">
    <citation type="submission" date="2023-10" db="EMBL/GenBank/DDBJ databases">
        <title>Genome assembly of Pristionchus species.</title>
        <authorList>
            <person name="Yoshida K."/>
            <person name="Sommer R.J."/>
        </authorList>
    </citation>
    <scope>NUCLEOTIDE SEQUENCE</scope>
    <source>
        <strain evidence="1">RS5133</strain>
    </source>
</reference>